<dbReference type="Proteomes" id="UP001341840">
    <property type="component" value="Unassembled WGS sequence"/>
</dbReference>
<evidence type="ECO:0000313" key="2">
    <source>
        <dbReference type="Proteomes" id="UP001341840"/>
    </source>
</evidence>
<comment type="caution">
    <text evidence="1">The sequence shown here is derived from an EMBL/GenBank/DDBJ whole genome shotgun (WGS) entry which is preliminary data.</text>
</comment>
<reference evidence="1 2" key="1">
    <citation type="journal article" date="2023" name="Plants (Basel)">
        <title>Bridging the Gap: Combining Genomics and Transcriptomics Approaches to Understand Stylosanthes scabra, an Orphan Legume from the Brazilian Caatinga.</title>
        <authorList>
            <person name="Ferreira-Neto J.R.C."/>
            <person name="da Silva M.D."/>
            <person name="Binneck E."/>
            <person name="de Melo N.F."/>
            <person name="da Silva R.H."/>
            <person name="de Melo A.L.T.M."/>
            <person name="Pandolfi V."/>
            <person name="Bustamante F.O."/>
            <person name="Brasileiro-Vidal A.C."/>
            <person name="Benko-Iseppon A.M."/>
        </authorList>
    </citation>
    <scope>NUCLEOTIDE SEQUENCE [LARGE SCALE GENOMIC DNA]</scope>
    <source>
        <tissue evidence="1">Leaves</tissue>
    </source>
</reference>
<dbReference type="EMBL" id="JASCZI010241804">
    <property type="protein sequence ID" value="MED6207149.1"/>
    <property type="molecule type" value="Genomic_DNA"/>
</dbReference>
<keyword evidence="2" id="KW-1185">Reference proteome</keyword>
<proteinExistence type="predicted"/>
<evidence type="ECO:0000313" key="1">
    <source>
        <dbReference type="EMBL" id="MED6207149.1"/>
    </source>
</evidence>
<sequence length="124" mass="14669">MRESWWRIDRRAGPNQFFRRSHQLSVAITFDPELRLTHGLRLREALDVLFTIITHAKHGLKWRIEHENRDLLCLDTRWREGNRVLALSLASRPVGRDDEMNGIEMDGFKEKGLRMNLMAENGFK</sequence>
<gene>
    <name evidence="1" type="ORF">PIB30_033160</name>
</gene>
<name>A0ABU6YD28_9FABA</name>
<organism evidence="1 2">
    <name type="scientific">Stylosanthes scabra</name>
    <dbReference type="NCBI Taxonomy" id="79078"/>
    <lineage>
        <taxon>Eukaryota</taxon>
        <taxon>Viridiplantae</taxon>
        <taxon>Streptophyta</taxon>
        <taxon>Embryophyta</taxon>
        <taxon>Tracheophyta</taxon>
        <taxon>Spermatophyta</taxon>
        <taxon>Magnoliopsida</taxon>
        <taxon>eudicotyledons</taxon>
        <taxon>Gunneridae</taxon>
        <taxon>Pentapetalae</taxon>
        <taxon>rosids</taxon>
        <taxon>fabids</taxon>
        <taxon>Fabales</taxon>
        <taxon>Fabaceae</taxon>
        <taxon>Papilionoideae</taxon>
        <taxon>50 kb inversion clade</taxon>
        <taxon>dalbergioids sensu lato</taxon>
        <taxon>Dalbergieae</taxon>
        <taxon>Pterocarpus clade</taxon>
        <taxon>Stylosanthes</taxon>
    </lineage>
</organism>
<protein>
    <submittedName>
        <fullName evidence="1">Uncharacterized protein</fullName>
    </submittedName>
</protein>
<accession>A0ABU6YD28</accession>